<dbReference type="Gene3D" id="3.90.176.10">
    <property type="entry name" value="Toxin ADP-ribosyltransferase, Chain A, domain 1"/>
    <property type="match status" value="1"/>
</dbReference>
<feature type="non-terminal residue" evidence="3">
    <location>
        <position position="1"/>
    </location>
</feature>
<accession>A0A8S2T6B8</accession>
<dbReference type="PROSITE" id="PS51996">
    <property type="entry name" value="TR_MART"/>
    <property type="match status" value="1"/>
</dbReference>
<feature type="domain" description="ADP ribosyltransferase" evidence="1">
    <location>
        <begin position="3"/>
        <end position="120"/>
    </location>
</feature>
<dbReference type="AlphaFoldDB" id="A0A8S2T6B8"/>
<dbReference type="GO" id="GO:0005576">
    <property type="term" value="C:extracellular region"/>
    <property type="evidence" value="ECO:0007669"/>
    <property type="project" value="InterPro"/>
</dbReference>
<name>A0A8S2T6B8_9BILA</name>
<sequence>MEPKIKVYRGQVMQKDEFKKLFERSKLMFKSDRIVINSLFSTSLNAETPRHFIRQSIVSEYLQKVVFQIDIDVRHQTRPFANVSSLSAFPKEDEILFMVGASFDMEKGDIWYDENEKFWISKLFLRRDNLLKDDRDFEYTTMSYHYASYAKKDYKLALSYYDQALKVWNTYLNDVELNSYIN</sequence>
<proteinExistence type="predicted"/>
<reference evidence="3" key="1">
    <citation type="submission" date="2021-02" db="EMBL/GenBank/DDBJ databases">
        <authorList>
            <person name="Nowell W R."/>
        </authorList>
    </citation>
    <scope>NUCLEOTIDE SEQUENCE</scope>
</reference>
<dbReference type="Proteomes" id="UP000677228">
    <property type="component" value="Unassembled WGS sequence"/>
</dbReference>
<evidence type="ECO:0000313" key="2">
    <source>
        <dbReference type="EMBL" id="CAF1472007.1"/>
    </source>
</evidence>
<dbReference type="Proteomes" id="UP000682733">
    <property type="component" value="Unassembled WGS sequence"/>
</dbReference>
<dbReference type="EMBL" id="CAJOBA010053306">
    <property type="protein sequence ID" value="CAF4263724.1"/>
    <property type="molecule type" value="Genomic_DNA"/>
</dbReference>
<evidence type="ECO:0000259" key="1">
    <source>
        <dbReference type="Pfam" id="PF03496"/>
    </source>
</evidence>
<dbReference type="SUPFAM" id="SSF56399">
    <property type="entry name" value="ADP-ribosylation"/>
    <property type="match status" value="1"/>
</dbReference>
<dbReference type="InterPro" id="IPR003540">
    <property type="entry name" value="ADP-ribosyltransferase"/>
</dbReference>
<evidence type="ECO:0000313" key="3">
    <source>
        <dbReference type="EMBL" id="CAF4263724.1"/>
    </source>
</evidence>
<dbReference type="Pfam" id="PF03496">
    <property type="entry name" value="ADPrib_exo_Tox"/>
    <property type="match status" value="1"/>
</dbReference>
<comment type="caution">
    <text evidence="3">The sequence shown here is derived from an EMBL/GenBank/DDBJ whole genome shotgun (WGS) entry which is preliminary data.</text>
</comment>
<protein>
    <recommendedName>
        <fullName evidence="1">ADP ribosyltransferase domain-containing protein</fullName>
    </recommendedName>
</protein>
<gene>
    <name evidence="2" type="ORF">OVA965_LOCUS35692</name>
    <name evidence="3" type="ORF">TMI583_LOCUS36667</name>
</gene>
<organism evidence="3 4">
    <name type="scientific">Didymodactylos carnosus</name>
    <dbReference type="NCBI Taxonomy" id="1234261"/>
    <lineage>
        <taxon>Eukaryota</taxon>
        <taxon>Metazoa</taxon>
        <taxon>Spiralia</taxon>
        <taxon>Gnathifera</taxon>
        <taxon>Rotifera</taxon>
        <taxon>Eurotatoria</taxon>
        <taxon>Bdelloidea</taxon>
        <taxon>Philodinida</taxon>
        <taxon>Philodinidae</taxon>
        <taxon>Didymodactylos</taxon>
    </lineage>
</organism>
<evidence type="ECO:0000313" key="4">
    <source>
        <dbReference type="Proteomes" id="UP000682733"/>
    </source>
</evidence>
<dbReference type="EMBL" id="CAJNOK010031410">
    <property type="protein sequence ID" value="CAF1472007.1"/>
    <property type="molecule type" value="Genomic_DNA"/>
</dbReference>